<evidence type="ECO:0000256" key="5">
    <source>
        <dbReference type="ARBA" id="ARBA00022989"/>
    </source>
</evidence>
<feature type="transmembrane region" description="Helical" evidence="7">
    <location>
        <begin position="179"/>
        <end position="204"/>
    </location>
</feature>
<keyword evidence="4 7" id="KW-0812">Transmembrane</keyword>
<reference evidence="8 9" key="1">
    <citation type="submission" date="2018-05" db="EMBL/GenBank/DDBJ databases">
        <title>Genomic Encyclopedia of Type Strains, Phase IV (KMG-IV): sequencing the most valuable type-strain genomes for metagenomic binning, comparative biology and taxonomic classification.</title>
        <authorList>
            <person name="Goeker M."/>
        </authorList>
    </citation>
    <scope>NUCLEOTIDE SEQUENCE [LARGE SCALE GENOMIC DNA]</scope>
    <source>
        <strain evidence="8 9">DSM 23606</strain>
    </source>
</reference>
<dbReference type="Proteomes" id="UP000246569">
    <property type="component" value="Unassembled WGS sequence"/>
</dbReference>
<feature type="transmembrane region" description="Helical" evidence="7">
    <location>
        <begin position="104"/>
        <end position="126"/>
    </location>
</feature>
<gene>
    <name evidence="8" type="ORF">C7443_102296</name>
</gene>
<dbReference type="GO" id="GO:0005886">
    <property type="term" value="C:plasma membrane"/>
    <property type="evidence" value="ECO:0007669"/>
    <property type="project" value="UniProtKB-SubCell"/>
</dbReference>
<feature type="transmembrane region" description="Helical" evidence="7">
    <location>
        <begin position="12"/>
        <end position="31"/>
    </location>
</feature>
<keyword evidence="5 7" id="KW-1133">Transmembrane helix</keyword>
<dbReference type="EMBL" id="QGTJ01000002">
    <property type="protein sequence ID" value="PWV64645.1"/>
    <property type="molecule type" value="Genomic_DNA"/>
</dbReference>
<dbReference type="GO" id="GO:0000041">
    <property type="term" value="P:transition metal ion transport"/>
    <property type="evidence" value="ECO:0007669"/>
    <property type="project" value="InterPro"/>
</dbReference>
<dbReference type="Pfam" id="PF01891">
    <property type="entry name" value="CbiM"/>
    <property type="match status" value="1"/>
</dbReference>
<feature type="transmembrane region" description="Helical" evidence="7">
    <location>
        <begin position="43"/>
        <end position="62"/>
    </location>
</feature>
<feature type="transmembrane region" description="Helical" evidence="7">
    <location>
        <begin position="68"/>
        <end position="97"/>
    </location>
</feature>
<keyword evidence="9" id="KW-1185">Reference proteome</keyword>
<comment type="subcellular location">
    <subcellularLocation>
        <location evidence="1">Cell membrane</location>
        <topology evidence="1">Multi-pass membrane protein</topology>
    </subcellularLocation>
</comment>
<evidence type="ECO:0000256" key="7">
    <source>
        <dbReference type="SAM" id="Phobius"/>
    </source>
</evidence>
<keyword evidence="3" id="KW-1003">Cell membrane</keyword>
<keyword evidence="6 7" id="KW-0472">Membrane</keyword>
<evidence type="ECO:0000256" key="6">
    <source>
        <dbReference type="ARBA" id="ARBA00023136"/>
    </source>
</evidence>
<keyword evidence="2" id="KW-0813">Transport</keyword>
<comment type="caution">
    <text evidence="8">The sequence shown here is derived from an EMBL/GenBank/DDBJ whole genome shotgun (WGS) entry which is preliminary data.</text>
</comment>
<dbReference type="Gene3D" id="1.10.1760.20">
    <property type="match status" value="1"/>
</dbReference>
<evidence type="ECO:0000313" key="8">
    <source>
        <dbReference type="EMBL" id="PWV64645.1"/>
    </source>
</evidence>
<proteinExistence type="predicted"/>
<sequence length="220" mass="24152">MNIPSEVLPTGLMLTSHLALATLGVVAVRQAPWRALTANSMQHVLGGALVSLLLLWSFRAGVTPGLGYHFLGVTVLTLMFGWSLATLAVIVLGLGLAVSGKLDWYELSLTMLLTGVLPVTISYLIQHWVTRRLPTNPFVYIFVCGFFGAIFAALVTVLAVVGVLVLLDAYSFSRIAREYLPFLPLYLFPEGLMNGMLTAVFVGLKPEWLRTFDEARYFRS</sequence>
<accession>A0A317MYE7</accession>
<evidence type="ECO:0000256" key="1">
    <source>
        <dbReference type="ARBA" id="ARBA00004651"/>
    </source>
</evidence>
<evidence type="ECO:0000256" key="4">
    <source>
        <dbReference type="ARBA" id="ARBA00022692"/>
    </source>
</evidence>
<feature type="transmembrane region" description="Helical" evidence="7">
    <location>
        <begin position="138"/>
        <end position="167"/>
    </location>
</feature>
<organism evidence="8 9">
    <name type="scientific">Plasticicumulans acidivorans</name>
    <dbReference type="NCBI Taxonomy" id="886464"/>
    <lineage>
        <taxon>Bacteria</taxon>
        <taxon>Pseudomonadati</taxon>
        <taxon>Pseudomonadota</taxon>
        <taxon>Gammaproteobacteria</taxon>
        <taxon>Candidatus Competibacteraceae</taxon>
        <taxon>Plasticicumulans</taxon>
    </lineage>
</organism>
<protein>
    <submittedName>
        <fullName evidence="8">Putative membrane protein</fullName>
    </submittedName>
</protein>
<evidence type="ECO:0000256" key="3">
    <source>
        <dbReference type="ARBA" id="ARBA00022475"/>
    </source>
</evidence>
<evidence type="ECO:0000256" key="2">
    <source>
        <dbReference type="ARBA" id="ARBA00022448"/>
    </source>
</evidence>
<dbReference type="AlphaFoldDB" id="A0A317MYE7"/>
<name>A0A317MYE7_9GAMM</name>
<dbReference type="InterPro" id="IPR002751">
    <property type="entry name" value="CbiM/NikMN"/>
</dbReference>
<dbReference type="RefSeq" id="WP_170123485.1">
    <property type="nucleotide sequence ID" value="NZ_QGTJ01000002.1"/>
</dbReference>
<evidence type="ECO:0000313" key="9">
    <source>
        <dbReference type="Proteomes" id="UP000246569"/>
    </source>
</evidence>